<keyword evidence="3" id="KW-1185">Reference proteome</keyword>
<protein>
    <submittedName>
        <fullName evidence="2">GAF domain-containing protein</fullName>
    </submittedName>
</protein>
<dbReference type="Proteomes" id="UP000215244">
    <property type="component" value="Chromosome"/>
</dbReference>
<dbReference type="InterPro" id="IPR029016">
    <property type="entry name" value="GAF-like_dom_sf"/>
</dbReference>
<name>A0A223V9E6_9FLAO</name>
<dbReference type="AlphaFoldDB" id="A0A223V9E6"/>
<reference evidence="2 3" key="1">
    <citation type="submission" date="2017-08" db="EMBL/GenBank/DDBJ databases">
        <title>The complete genome sequence of Maribacter sp. B1, isolated from deep-sea sediment.</title>
        <authorList>
            <person name="Wu Y.-H."/>
            <person name="Cheng H."/>
            <person name="Xu X.-W."/>
        </authorList>
    </citation>
    <scope>NUCLEOTIDE SEQUENCE [LARGE SCALE GENOMIC DNA]</scope>
    <source>
        <strain evidence="2 3">B1</strain>
    </source>
</reference>
<sequence>MNTIPKKISAQLEQNPIDWQSVLEDTIRHFDCSTGTLHFLKPDTSILELKAQKGIPDFLIPKVSAIPIGKGMAGIAAERMKPVEMCNLQTDESGVARPAAKETKVEGSLAAPLIHEEKLYGTIGIAKPVPYDFTEEEIASLMQIGDAICQKIN</sequence>
<feature type="domain" description="GAF" evidence="1">
    <location>
        <begin position="22"/>
        <end position="148"/>
    </location>
</feature>
<evidence type="ECO:0000313" key="3">
    <source>
        <dbReference type="Proteomes" id="UP000215244"/>
    </source>
</evidence>
<dbReference type="InterPro" id="IPR003018">
    <property type="entry name" value="GAF"/>
</dbReference>
<organism evidence="2 3">
    <name type="scientific">Maribacter cobaltidurans</name>
    <dbReference type="NCBI Taxonomy" id="1178778"/>
    <lineage>
        <taxon>Bacteria</taxon>
        <taxon>Pseudomonadati</taxon>
        <taxon>Bacteroidota</taxon>
        <taxon>Flavobacteriia</taxon>
        <taxon>Flavobacteriales</taxon>
        <taxon>Flavobacteriaceae</taxon>
        <taxon>Maribacter</taxon>
    </lineage>
</organism>
<dbReference type="RefSeq" id="WP_094998454.1">
    <property type="nucleotide sequence ID" value="NZ_BMJL01000005.1"/>
</dbReference>
<dbReference type="SUPFAM" id="SSF55781">
    <property type="entry name" value="GAF domain-like"/>
    <property type="match status" value="1"/>
</dbReference>
<dbReference type="KEGG" id="marb:CJ263_17495"/>
<dbReference type="OrthoDB" id="851005at2"/>
<dbReference type="EMBL" id="CP022957">
    <property type="protein sequence ID" value="ASV31867.1"/>
    <property type="molecule type" value="Genomic_DNA"/>
</dbReference>
<dbReference type="Pfam" id="PF13185">
    <property type="entry name" value="GAF_2"/>
    <property type="match status" value="1"/>
</dbReference>
<dbReference type="Gene3D" id="3.30.450.40">
    <property type="match status" value="1"/>
</dbReference>
<evidence type="ECO:0000259" key="1">
    <source>
        <dbReference type="Pfam" id="PF13185"/>
    </source>
</evidence>
<proteinExistence type="predicted"/>
<accession>A0A223V9E6</accession>
<evidence type="ECO:0000313" key="2">
    <source>
        <dbReference type="EMBL" id="ASV31867.1"/>
    </source>
</evidence>
<gene>
    <name evidence="2" type="ORF">CJ263_17495</name>
</gene>